<dbReference type="PANTHER" id="PTHR19136:SF81">
    <property type="entry name" value="MOLYBDENUM COFACTOR GUANYLYLTRANSFERASE"/>
    <property type="match status" value="1"/>
</dbReference>
<keyword evidence="5 8" id="KW-0460">Magnesium</keyword>
<evidence type="ECO:0000256" key="4">
    <source>
        <dbReference type="ARBA" id="ARBA00022741"/>
    </source>
</evidence>
<dbReference type="InterPro" id="IPR013482">
    <property type="entry name" value="Molybde_CF_guanTrfase"/>
</dbReference>
<dbReference type="GO" id="GO:0005525">
    <property type="term" value="F:GTP binding"/>
    <property type="evidence" value="ECO:0007669"/>
    <property type="project" value="UniProtKB-UniRule"/>
</dbReference>
<comment type="caution">
    <text evidence="8">Lacks conserved residue(s) required for the propagation of feature annotation.</text>
</comment>
<comment type="cofactor">
    <cofactor evidence="8">
        <name>Mg(2+)</name>
        <dbReference type="ChEBI" id="CHEBI:18420"/>
    </cofactor>
</comment>
<protein>
    <recommendedName>
        <fullName evidence="8">Probable molybdenum cofactor guanylyltransferase</fullName>
        <shortName evidence="8">MoCo guanylyltransferase</shortName>
        <ecNumber evidence="8">2.7.7.77</ecNumber>
    </recommendedName>
    <alternativeName>
        <fullName evidence="8">GTP:molybdopterin guanylyltransferase</fullName>
    </alternativeName>
    <alternativeName>
        <fullName evidence="8">Mo-MPT guanylyltransferase</fullName>
    </alternativeName>
    <alternativeName>
        <fullName evidence="8">Molybdopterin guanylyltransferase</fullName>
    </alternativeName>
    <alternativeName>
        <fullName evidence="8">Molybdopterin-guanine dinucleotide synthase</fullName>
        <shortName evidence="8">MGD synthase</shortName>
    </alternativeName>
</protein>
<evidence type="ECO:0000256" key="3">
    <source>
        <dbReference type="ARBA" id="ARBA00022723"/>
    </source>
</evidence>
<feature type="domain" description="MobA-like NTP transferase" evidence="9">
    <location>
        <begin position="10"/>
        <end position="156"/>
    </location>
</feature>
<sequence length="202" mass="22635">MEKTAPKLYGLVLAGGKSTRMGSDKGLITYHDVPQQEYLYQLLEQLCDVVFLSVREEQESSVDKAYKTIVDKNEYRGPFNGILSAHASHPNAAWLVLACDLPLLDLESIKQLVEQRDSDSSATSFATNQTKLPEPLITIWEPEGLQKAITHLETSESSCPRKFLLNTNTKLVFPQQDEVLYNANSLSEYEFAKSKIALNHGE</sequence>
<keyword evidence="4 8" id="KW-0547">Nucleotide-binding</keyword>
<dbReference type="GO" id="GO:0046872">
    <property type="term" value="F:metal ion binding"/>
    <property type="evidence" value="ECO:0007669"/>
    <property type="project" value="UniProtKB-KW"/>
</dbReference>
<dbReference type="EC" id="2.7.7.77" evidence="8"/>
<evidence type="ECO:0000313" key="10">
    <source>
        <dbReference type="EMBL" id="KAB7530717.1"/>
    </source>
</evidence>
<dbReference type="GO" id="GO:0006777">
    <property type="term" value="P:Mo-molybdopterin cofactor biosynthetic process"/>
    <property type="evidence" value="ECO:0007669"/>
    <property type="project" value="UniProtKB-KW"/>
</dbReference>
<evidence type="ECO:0000256" key="2">
    <source>
        <dbReference type="ARBA" id="ARBA00022679"/>
    </source>
</evidence>
<dbReference type="OrthoDB" id="9788394at2"/>
<comment type="function">
    <text evidence="8">Transfers a GMP moiety from GTP to Mo-molybdopterin (Mo-MPT) cofactor (Moco or molybdenum cofactor) to form Mo-molybdopterin guanine dinucleotide (Mo-MGD) cofactor.</text>
</comment>
<dbReference type="RefSeq" id="WP_152130595.1">
    <property type="nucleotide sequence ID" value="NZ_WELG01000001.1"/>
</dbReference>
<evidence type="ECO:0000256" key="8">
    <source>
        <dbReference type="HAMAP-Rule" id="MF_00316"/>
    </source>
</evidence>
<accession>A0A6I1E0P3</accession>
<comment type="subcellular location">
    <subcellularLocation>
        <location evidence="8">Cytoplasm</location>
    </subcellularLocation>
</comment>
<dbReference type="CDD" id="cd02503">
    <property type="entry name" value="MobA"/>
    <property type="match status" value="1"/>
</dbReference>
<keyword evidence="6 8" id="KW-0342">GTP-binding</keyword>
<evidence type="ECO:0000256" key="6">
    <source>
        <dbReference type="ARBA" id="ARBA00023134"/>
    </source>
</evidence>
<organism evidence="10 11">
    <name type="scientific">Flagellimonas olearia</name>
    <dbReference type="NCBI Taxonomy" id="552546"/>
    <lineage>
        <taxon>Bacteria</taxon>
        <taxon>Pseudomonadati</taxon>
        <taxon>Bacteroidota</taxon>
        <taxon>Flavobacteriia</taxon>
        <taxon>Flavobacteriales</taxon>
        <taxon>Flavobacteriaceae</taxon>
        <taxon>Flagellimonas</taxon>
    </lineage>
</organism>
<feature type="binding site" evidence="8">
    <location>
        <position position="100"/>
    </location>
    <ligand>
        <name>GTP</name>
        <dbReference type="ChEBI" id="CHEBI:37565"/>
    </ligand>
</feature>
<reference evidence="10 11" key="1">
    <citation type="submission" date="2019-10" db="EMBL/GenBank/DDBJ databases">
        <title>Muricauda olearia CL-SS4 JCM15563 genome.</title>
        <authorList>
            <person name="Liu L."/>
        </authorList>
    </citation>
    <scope>NUCLEOTIDE SEQUENCE [LARGE SCALE GENOMIC DNA]</scope>
    <source>
        <strain evidence="10 11">CL-SS4</strain>
    </source>
</reference>
<dbReference type="Pfam" id="PF12804">
    <property type="entry name" value="NTP_transf_3"/>
    <property type="match status" value="1"/>
</dbReference>
<feature type="binding site" evidence="8">
    <location>
        <position position="25"/>
    </location>
    <ligand>
        <name>GTP</name>
        <dbReference type="ChEBI" id="CHEBI:37565"/>
    </ligand>
</feature>
<evidence type="ECO:0000256" key="1">
    <source>
        <dbReference type="ARBA" id="ARBA00022490"/>
    </source>
</evidence>
<evidence type="ECO:0000313" key="11">
    <source>
        <dbReference type="Proteomes" id="UP000429785"/>
    </source>
</evidence>
<dbReference type="SUPFAM" id="SSF53448">
    <property type="entry name" value="Nucleotide-diphospho-sugar transferases"/>
    <property type="match status" value="1"/>
</dbReference>
<keyword evidence="3 8" id="KW-0479">Metal-binding</keyword>
<keyword evidence="7 8" id="KW-0501">Molybdenum cofactor biosynthesis</keyword>
<dbReference type="Proteomes" id="UP000429785">
    <property type="component" value="Unassembled WGS sequence"/>
</dbReference>
<feature type="binding site" evidence="8">
    <location>
        <position position="100"/>
    </location>
    <ligand>
        <name>Mg(2+)</name>
        <dbReference type="ChEBI" id="CHEBI:18420"/>
    </ligand>
</feature>
<evidence type="ECO:0000256" key="7">
    <source>
        <dbReference type="ARBA" id="ARBA00023150"/>
    </source>
</evidence>
<dbReference type="GO" id="GO:0005737">
    <property type="term" value="C:cytoplasm"/>
    <property type="evidence" value="ECO:0007669"/>
    <property type="project" value="UniProtKB-SubCell"/>
</dbReference>
<proteinExistence type="inferred from homology"/>
<keyword evidence="1 8" id="KW-0963">Cytoplasm</keyword>
<dbReference type="PANTHER" id="PTHR19136">
    <property type="entry name" value="MOLYBDENUM COFACTOR GUANYLYLTRANSFERASE"/>
    <property type="match status" value="1"/>
</dbReference>
<dbReference type="InterPro" id="IPR029044">
    <property type="entry name" value="Nucleotide-diphossugar_trans"/>
</dbReference>
<evidence type="ECO:0000256" key="5">
    <source>
        <dbReference type="ARBA" id="ARBA00022842"/>
    </source>
</evidence>
<gene>
    <name evidence="8" type="primary">mobA</name>
    <name evidence="10" type="ORF">F8C76_04245</name>
</gene>
<dbReference type="HAMAP" id="MF_00316">
    <property type="entry name" value="MobA"/>
    <property type="match status" value="1"/>
</dbReference>
<evidence type="ECO:0000259" key="9">
    <source>
        <dbReference type="Pfam" id="PF12804"/>
    </source>
</evidence>
<feature type="binding site" evidence="8">
    <location>
        <begin position="13"/>
        <end position="15"/>
    </location>
    <ligand>
        <name>GTP</name>
        <dbReference type="ChEBI" id="CHEBI:37565"/>
    </ligand>
</feature>
<dbReference type="EMBL" id="WELG01000001">
    <property type="protein sequence ID" value="KAB7530717.1"/>
    <property type="molecule type" value="Genomic_DNA"/>
</dbReference>
<dbReference type="InterPro" id="IPR025877">
    <property type="entry name" value="MobA-like_NTP_Trfase"/>
</dbReference>
<dbReference type="GO" id="GO:0061603">
    <property type="term" value="F:molybdenum cofactor guanylyltransferase activity"/>
    <property type="evidence" value="ECO:0007669"/>
    <property type="project" value="UniProtKB-EC"/>
</dbReference>
<comment type="domain">
    <text evidence="8">The N-terminal domain determines nucleotide recognition and specific binding, while the C-terminal domain determines the specific binding to the target protein.</text>
</comment>
<dbReference type="AlphaFoldDB" id="A0A6I1E0P3"/>
<keyword evidence="2 8" id="KW-0808">Transferase</keyword>
<name>A0A6I1E0P3_9FLAO</name>
<comment type="caution">
    <text evidence="10">The sequence shown here is derived from an EMBL/GenBank/DDBJ whole genome shotgun (WGS) entry which is preliminary data.</text>
</comment>
<comment type="similarity">
    <text evidence="8">Belongs to the MobA family.</text>
</comment>
<feature type="binding site" evidence="8">
    <location>
        <position position="71"/>
    </location>
    <ligand>
        <name>GTP</name>
        <dbReference type="ChEBI" id="CHEBI:37565"/>
    </ligand>
</feature>
<dbReference type="Gene3D" id="3.90.550.10">
    <property type="entry name" value="Spore Coat Polysaccharide Biosynthesis Protein SpsA, Chain A"/>
    <property type="match status" value="1"/>
</dbReference>
<comment type="catalytic activity">
    <reaction evidence="8">
        <text>Mo-molybdopterin + GTP + H(+) = Mo-molybdopterin guanine dinucleotide + diphosphate</text>
        <dbReference type="Rhea" id="RHEA:34243"/>
        <dbReference type="ChEBI" id="CHEBI:15378"/>
        <dbReference type="ChEBI" id="CHEBI:33019"/>
        <dbReference type="ChEBI" id="CHEBI:37565"/>
        <dbReference type="ChEBI" id="CHEBI:71302"/>
        <dbReference type="ChEBI" id="CHEBI:71310"/>
        <dbReference type="EC" id="2.7.7.77"/>
    </reaction>
</comment>